<dbReference type="PANTHER" id="PTHR10782">
    <property type="entry name" value="ZINC FINGER MIZ DOMAIN-CONTAINING PROTEIN"/>
    <property type="match status" value="1"/>
</dbReference>
<dbReference type="OrthoDB" id="28127at2759"/>
<evidence type="ECO:0000256" key="2">
    <source>
        <dbReference type="ARBA" id="ARBA00005383"/>
    </source>
</evidence>
<dbReference type="CDD" id="cd16792">
    <property type="entry name" value="SP-RING_Siz-like"/>
    <property type="match status" value="1"/>
</dbReference>
<feature type="compositionally biased region" description="Polar residues" evidence="9">
    <location>
        <begin position="452"/>
        <end position="466"/>
    </location>
</feature>
<keyword evidence="13" id="KW-1185">Reference proteome</keyword>
<feature type="domain" description="PINIT" evidence="11">
    <location>
        <begin position="119"/>
        <end position="270"/>
    </location>
</feature>
<evidence type="ECO:0000313" key="13">
    <source>
        <dbReference type="Proteomes" id="UP000785200"/>
    </source>
</evidence>
<feature type="compositionally biased region" description="Polar residues" evidence="9">
    <location>
        <begin position="515"/>
        <end position="524"/>
    </location>
</feature>
<dbReference type="InterPro" id="IPR038654">
    <property type="entry name" value="PINIT_sf"/>
</dbReference>
<organism evidence="12 13">
    <name type="scientific">Hyphodiscus hymeniophilus</name>
    <dbReference type="NCBI Taxonomy" id="353542"/>
    <lineage>
        <taxon>Eukaryota</taxon>
        <taxon>Fungi</taxon>
        <taxon>Dikarya</taxon>
        <taxon>Ascomycota</taxon>
        <taxon>Pezizomycotina</taxon>
        <taxon>Leotiomycetes</taxon>
        <taxon>Helotiales</taxon>
        <taxon>Hyphodiscaceae</taxon>
        <taxon>Hyphodiscus</taxon>
    </lineage>
</organism>
<keyword evidence="6" id="KW-0833">Ubl conjugation pathway</keyword>
<evidence type="ECO:0000313" key="12">
    <source>
        <dbReference type="EMBL" id="KAG0648284.1"/>
    </source>
</evidence>
<keyword evidence="3" id="KW-0808">Transferase</keyword>
<feature type="region of interest" description="Disordered" evidence="9">
    <location>
        <begin position="393"/>
        <end position="418"/>
    </location>
</feature>
<feature type="compositionally biased region" description="Polar residues" evidence="9">
    <location>
        <begin position="492"/>
        <end position="508"/>
    </location>
</feature>
<gene>
    <name evidence="12" type="ORF">D0Z07_5219</name>
</gene>
<protein>
    <submittedName>
        <fullName evidence="12">E3 SUMO-transferase plil</fullName>
    </submittedName>
</protein>
<dbReference type="PANTHER" id="PTHR10782:SF4">
    <property type="entry name" value="TONALLI, ISOFORM E"/>
    <property type="match status" value="1"/>
</dbReference>
<comment type="similarity">
    <text evidence="2">Belongs to the PIAS family.</text>
</comment>
<proteinExistence type="inferred from homology"/>
<dbReference type="GO" id="GO:0000785">
    <property type="term" value="C:chromatin"/>
    <property type="evidence" value="ECO:0007669"/>
    <property type="project" value="TreeGrafter"/>
</dbReference>
<evidence type="ECO:0000256" key="9">
    <source>
        <dbReference type="SAM" id="MobiDB-lite"/>
    </source>
</evidence>
<reference evidence="12" key="1">
    <citation type="submission" date="2019-07" db="EMBL/GenBank/DDBJ databases">
        <title>Hyphodiscus hymeniophilus genome sequencing and assembly.</title>
        <authorList>
            <person name="Kramer G."/>
            <person name="Nodwell J."/>
        </authorList>
    </citation>
    <scope>NUCLEOTIDE SEQUENCE</scope>
    <source>
        <strain evidence="12">ATCC 34498</strain>
    </source>
</reference>
<keyword evidence="5 8" id="KW-0863">Zinc-finger</keyword>
<dbReference type="InterPro" id="IPR004181">
    <property type="entry name" value="Znf_MIZ"/>
</dbReference>
<accession>A0A9P7AWI0</accession>
<comment type="pathway">
    <text evidence="1">Protein modification; protein sumoylation.</text>
</comment>
<evidence type="ECO:0000259" key="11">
    <source>
        <dbReference type="PROSITE" id="PS51466"/>
    </source>
</evidence>
<evidence type="ECO:0000256" key="4">
    <source>
        <dbReference type="ARBA" id="ARBA00022723"/>
    </source>
</evidence>
<feature type="region of interest" description="Disordered" evidence="9">
    <location>
        <begin position="440"/>
        <end position="524"/>
    </location>
</feature>
<evidence type="ECO:0000256" key="5">
    <source>
        <dbReference type="ARBA" id="ARBA00022771"/>
    </source>
</evidence>
<dbReference type="PROSITE" id="PS51044">
    <property type="entry name" value="ZF_SP_RING"/>
    <property type="match status" value="1"/>
</dbReference>
<keyword evidence="7" id="KW-0862">Zinc</keyword>
<comment type="caution">
    <text evidence="12">The sequence shown here is derived from an EMBL/GenBank/DDBJ whole genome shotgun (WGS) entry which is preliminary data.</text>
</comment>
<dbReference type="GO" id="GO:0016925">
    <property type="term" value="P:protein sumoylation"/>
    <property type="evidence" value="ECO:0007669"/>
    <property type="project" value="TreeGrafter"/>
</dbReference>
<dbReference type="InterPro" id="IPR013083">
    <property type="entry name" value="Znf_RING/FYVE/PHD"/>
</dbReference>
<dbReference type="AlphaFoldDB" id="A0A9P7AWI0"/>
<keyword evidence="4" id="KW-0479">Metal-binding</keyword>
<evidence type="ECO:0000256" key="7">
    <source>
        <dbReference type="ARBA" id="ARBA00022833"/>
    </source>
</evidence>
<sequence>MVGSQEVDQLVRRVKGAGMVNKILHGICQAEGMSKVGVKADLQTRIIEMRLNQTFQLTLMLTAGIQLYNRNRDDRSFSRLKSMIEDPTAIPQPGFQSNAAMATSSSPLPAGPASYASYHAPGPSPAVRGQGYLDFKPSPFYKFHEQVGETKTLEVMANHRHASSVTLRTNQSAALAKVVTDPSYRVMVFCAGDNHGRQDIAFPHQSEVKVNTGDVKANLRGLKNKPGSTRPVDITKELRLKVPNYNNTVELTYALTTKKFYLAIWVVKLVPVEELVKKLESGRRIAKETVLNDMASKARDADIVATASVLSLKCPLSTLRIDLPCRSISCRHNQCFDATSYLQLQEQGPTWLCPICNNSAPFENLAVDEYVRDILRTTSKHIDQVTVQPSGKWELYARPEPTSNSNGIASSDDDDDLVEITKSGDSIRMSTPRTYATPVPAAVAAASRMREASTSSSATRQGSTSAKRPAPVIDLTSSGDEDDEPIARQPKRQFTTNSLSGLSASSTPAYRPALPTSNGYSPRT</sequence>
<dbReference type="InterPro" id="IPR031141">
    <property type="entry name" value="SIZ1/2_SP-RING"/>
</dbReference>
<evidence type="ECO:0000256" key="1">
    <source>
        <dbReference type="ARBA" id="ARBA00004718"/>
    </source>
</evidence>
<dbReference type="GO" id="GO:0061665">
    <property type="term" value="F:SUMO ligase activity"/>
    <property type="evidence" value="ECO:0007669"/>
    <property type="project" value="TreeGrafter"/>
</dbReference>
<dbReference type="InterPro" id="IPR023321">
    <property type="entry name" value="PINIT"/>
</dbReference>
<dbReference type="EMBL" id="VNKQ01000010">
    <property type="protein sequence ID" value="KAG0648284.1"/>
    <property type="molecule type" value="Genomic_DNA"/>
</dbReference>
<dbReference type="PROSITE" id="PS51466">
    <property type="entry name" value="PINIT"/>
    <property type="match status" value="1"/>
</dbReference>
<dbReference type="Gene3D" id="3.30.40.10">
    <property type="entry name" value="Zinc/RING finger domain, C3HC4 (zinc finger)"/>
    <property type="match status" value="1"/>
</dbReference>
<evidence type="ECO:0000259" key="10">
    <source>
        <dbReference type="PROSITE" id="PS51044"/>
    </source>
</evidence>
<feature type="domain" description="SP-RING-type" evidence="10">
    <location>
        <begin position="299"/>
        <end position="380"/>
    </location>
</feature>
<dbReference type="GO" id="GO:0008270">
    <property type="term" value="F:zinc ion binding"/>
    <property type="evidence" value="ECO:0007669"/>
    <property type="project" value="UniProtKB-KW"/>
</dbReference>
<name>A0A9P7AWI0_9HELO</name>
<evidence type="ECO:0000256" key="3">
    <source>
        <dbReference type="ARBA" id="ARBA00022679"/>
    </source>
</evidence>
<dbReference type="Pfam" id="PF02891">
    <property type="entry name" value="zf-MIZ"/>
    <property type="match status" value="1"/>
</dbReference>
<evidence type="ECO:0000256" key="8">
    <source>
        <dbReference type="PROSITE-ProRule" id="PRU00452"/>
    </source>
</evidence>
<evidence type="ECO:0000256" key="6">
    <source>
        <dbReference type="ARBA" id="ARBA00022786"/>
    </source>
</evidence>
<dbReference type="Pfam" id="PF14324">
    <property type="entry name" value="PINIT"/>
    <property type="match status" value="1"/>
</dbReference>
<dbReference type="Proteomes" id="UP000785200">
    <property type="component" value="Unassembled WGS sequence"/>
</dbReference>
<dbReference type="Gene3D" id="2.60.120.780">
    <property type="entry name" value="PINIT domain"/>
    <property type="match status" value="1"/>
</dbReference>